<reference evidence="4 5" key="1">
    <citation type="submission" date="2021-05" db="EMBL/GenBank/DDBJ databases">
        <title>A Polyphasic approach of four new species of the genus Ohtaekwangia: Ohtaekwangia histidinii sp. nov., Ohtaekwangia cretensis sp. nov., Ohtaekwangia indiensis sp. nov., Ohtaekwangia reichenbachii sp. nov. from diverse environment.</title>
        <authorList>
            <person name="Octaviana S."/>
        </authorList>
    </citation>
    <scope>NUCLEOTIDE SEQUENCE [LARGE SCALE GENOMIC DNA]</scope>
    <source>
        <strain evidence="4 5">PWU5</strain>
    </source>
</reference>
<dbReference type="RefSeq" id="WP_369075170.1">
    <property type="nucleotide sequence ID" value="NZ_JAHESE010000009.1"/>
</dbReference>
<keyword evidence="5" id="KW-1185">Reference proteome</keyword>
<organism evidence="4 5">
    <name type="scientific">Dawidia cretensis</name>
    <dbReference type="NCBI Taxonomy" id="2782350"/>
    <lineage>
        <taxon>Bacteria</taxon>
        <taxon>Pseudomonadati</taxon>
        <taxon>Bacteroidota</taxon>
        <taxon>Cytophagia</taxon>
        <taxon>Cytophagales</taxon>
        <taxon>Chryseotaleaceae</taxon>
        <taxon>Dawidia</taxon>
    </lineage>
</organism>
<feature type="binding site" evidence="3">
    <location>
        <position position="46"/>
    </location>
    <ligand>
        <name>a divalent metal cation</name>
        <dbReference type="ChEBI" id="CHEBI:60240"/>
    </ligand>
</feature>
<dbReference type="InterPro" id="IPR007837">
    <property type="entry name" value="DinB"/>
</dbReference>
<name>A0AAP2DWR5_9BACT</name>
<dbReference type="GO" id="GO:0046872">
    <property type="term" value="F:metal ion binding"/>
    <property type="evidence" value="ECO:0007669"/>
    <property type="project" value="UniProtKB-KW"/>
</dbReference>
<proteinExistence type="inferred from homology"/>
<dbReference type="EMBL" id="JAHESE010000009">
    <property type="protein sequence ID" value="MBT1708848.1"/>
    <property type="molecule type" value="Genomic_DNA"/>
</dbReference>
<dbReference type="Gene3D" id="1.20.120.450">
    <property type="entry name" value="dinb family like domain"/>
    <property type="match status" value="1"/>
</dbReference>
<comment type="caution">
    <text evidence="4">The sequence shown here is derived from an EMBL/GenBank/DDBJ whole genome shotgun (WGS) entry which is preliminary data.</text>
</comment>
<evidence type="ECO:0000313" key="5">
    <source>
        <dbReference type="Proteomes" id="UP001319080"/>
    </source>
</evidence>
<sequence>MADLVISSQQLVNSLSALNEQQLIESIQASDSAQSRYEYILHVVNHSSYHRGQVVTMCRALGITREIAVTDYDAYLWWTENI</sequence>
<evidence type="ECO:0000313" key="4">
    <source>
        <dbReference type="EMBL" id="MBT1708848.1"/>
    </source>
</evidence>
<gene>
    <name evidence="4" type="ORF">KK062_11475</name>
</gene>
<dbReference type="SUPFAM" id="SSF109854">
    <property type="entry name" value="DinB/YfiT-like putative metalloenzymes"/>
    <property type="match status" value="1"/>
</dbReference>
<dbReference type="Proteomes" id="UP001319080">
    <property type="component" value="Unassembled WGS sequence"/>
</dbReference>
<comment type="similarity">
    <text evidence="1">Belongs to the DinB family.</text>
</comment>
<protein>
    <submittedName>
        <fullName evidence="4">DUF1572 family protein</fullName>
    </submittedName>
</protein>
<dbReference type="InterPro" id="IPR034660">
    <property type="entry name" value="DinB/YfiT-like"/>
</dbReference>
<dbReference type="AlphaFoldDB" id="A0AAP2DWR5"/>
<dbReference type="Pfam" id="PF05163">
    <property type="entry name" value="DinB"/>
    <property type="match status" value="1"/>
</dbReference>
<evidence type="ECO:0000256" key="3">
    <source>
        <dbReference type="PIRSR" id="PIRSR607837-1"/>
    </source>
</evidence>
<accession>A0AAP2DWR5</accession>
<evidence type="ECO:0000256" key="1">
    <source>
        <dbReference type="ARBA" id="ARBA00008635"/>
    </source>
</evidence>
<evidence type="ECO:0000256" key="2">
    <source>
        <dbReference type="ARBA" id="ARBA00022723"/>
    </source>
</evidence>
<keyword evidence="2 3" id="KW-0479">Metal-binding</keyword>
<feature type="binding site" evidence="3">
    <location>
        <position position="50"/>
    </location>
    <ligand>
        <name>a divalent metal cation</name>
        <dbReference type="ChEBI" id="CHEBI:60240"/>
    </ligand>
</feature>